<dbReference type="EMBL" id="VORW01000012">
    <property type="protein sequence ID" value="TXE07630.1"/>
    <property type="molecule type" value="Genomic_DNA"/>
</dbReference>
<dbReference type="Proteomes" id="UP000321935">
    <property type="component" value="Unassembled WGS sequence"/>
</dbReference>
<reference evidence="2 3" key="1">
    <citation type="submission" date="2019-08" db="EMBL/GenBank/DDBJ databases">
        <title>Genomes sequence of Algoriphagus aquimarinus ACAM450.</title>
        <authorList>
            <person name="Bowman J.P."/>
        </authorList>
    </citation>
    <scope>NUCLEOTIDE SEQUENCE [LARGE SCALE GENOMIC DNA]</scope>
    <source>
        <strain evidence="2 3">ACAM 450</strain>
    </source>
</reference>
<evidence type="ECO:0000313" key="3">
    <source>
        <dbReference type="Proteomes" id="UP000321935"/>
    </source>
</evidence>
<sequence>MKNLRSHVALSLVFALYVACSSKSSEDHSQMVGTDGHEMHQEVQSEALPETATKVAFKDETTSQIFKAYFAVKDALIATDGEKVSVEAKKLEALLTDDAFTSIKADVQKIAESTDPKVQRESFDSLSDQMITLAKSSELTSGNLFLQHCPMANGNKGANWISLTEEIRNPYFGDKMMTCGSVTEKI</sequence>
<dbReference type="OrthoDB" id="5513217at2"/>
<accession>A0A5C7AFU8</accession>
<protein>
    <submittedName>
        <fullName evidence="2">DUF3347 domain-containing protein</fullName>
    </submittedName>
</protein>
<dbReference type="RefSeq" id="WP_146919189.1">
    <property type="nucleotide sequence ID" value="NZ_VORW01000012.1"/>
</dbReference>
<dbReference type="InterPro" id="IPR021782">
    <property type="entry name" value="DUF3347"/>
</dbReference>
<organism evidence="2 3">
    <name type="scientific">Algoriphagus aquimarinus</name>
    <dbReference type="NCBI Taxonomy" id="237018"/>
    <lineage>
        <taxon>Bacteria</taxon>
        <taxon>Pseudomonadati</taxon>
        <taxon>Bacteroidota</taxon>
        <taxon>Cytophagia</taxon>
        <taxon>Cytophagales</taxon>
        <taxon>Cyclobacteriaceae</taxon>
        <taxon>Algoriphagus</taxon>
    </lineage>
</organism>
<evidence type="ECO:0000313" key="2">
    <source>
        <dbReference type="EMBL" id="TXE07630.1"/>
    </source>
</evidence>
<gene>
    <name evidence="2" type="ORF">ESV85_15660</name>
</gene>
<dbReference type="Pfam" id="PF11827">
    <property type="entry name" value="DUF3347"/>
    <property type="match status" value="1"/>
</dbReference>
<name>A0A5C7AFU8_9BACT</name>
<dbReference type="AlphaFoldDB" id="A0A5C7AFU8"/>
<comment type="caution">
    <text evidence="2">The sequence shown here is derived from an EMBL/GenBank/DDBJ whole genome shotgun (WGS) entry which is preliminary data.</text>
</comment>
<proteinExistence type="predicted"/>
<feature type="domain" description="DUF3347" evidence="1">
    <location>
        <begin position="65"/>
        <end position="141"/>
    </location>
</feature>
<evidence type="ECO:0000259" key="1">
    <source>
        <dbReference type="Pfam" id="PF11827"/>
    </source>
</evidence>